<gene>
    <name evidence="6" type="ORF">CPAR01_07956</name>
</gene>
<feature type="transmembrane region" description="Helical" evidence="5">
    <location>
        <begin position="141"/>
        <end position="163"/>
    </location>
</feature>
<sequence>LGACSANPHSPPASVGKGCAATRSQLGTPFRTVIFDLRVNMLPRQIVQVAMWLICSKPLVARRYPCDHLVNVKAQPFRPTPRFLMYAISTQYSSPDLSLQSKIAFRRGPLDETMSEGRATYGYVDPNFVNPGGKWDTPVIIYGYTPSFVLTVLADVLFFLLLIVHTWQIIRYRSWYFVTFPIGLLFEIVGYVARSLSAKANPYNLIYFILNYFFIVTAPVFLAAGIYAILSALISRLGRQFTPLPPKVVLWFFITSDAIATITQISGAALIGVKQSRREDPTTANNILLGGLAYQVFSIGCFVITTFIFLFRARTSIKEHRLTTFVAVFSGATLLIYLRTCFRLAETAEGLGGYLYSNEVFFGVLEFAPVVLAVILLSIWHPGRCVAKKVSGGVDDAEKARVRSRESIQK</sequence>
<evidence type="ECO:0000256" key="4">
    <source>
        <dbReference type="ARBA" id="ARBA00023136"/>
    </source>
</evidence>
<keyword evidence="7" id="KW-1185">Reference proteome</keyword>
<feature type="transmembrane region" description="Helical" evidence="5">
    <location>
        <begin position="250"/>
        <end position="272"/>
    </location>
</feature>
<dbReference type="Proteomes" id="UP001241169">
    <property type="component" value="Unassembled WGS sequence"/>
</dbReference>
<feature type="transmembrane region" description="Helical" evidence="5">
    <location>
        <begin position="175"/>
        <end position="193"/>
    </location>
</feature>
<protein>
    <submittedName>
        <fullName evidence="6">RTA1 like protein</fullName>
    </submittedName>
</protein>
<evidence type="ECO:0000313" key="7">
    <source>
        <dbReference type="Proteomes" id="UP001241169"/>
    </source>
</evidence>
<dbReference type="EMBL" id="MOPA01000006">
    <property type="protein sequence ID" value="KAK1537843.1"/>
    <property type="molecule type" value="Genomic_DNA"/>
</dbReference>
<feature type="transmembrane region" description="Helical" evidence="5">
    <location>
        <begin position="205"/>
        <end position="230"/>
    </location>
</feature>
<accession>A0ABQ9SIY6</accession>
<organism evidence="6 7">
    <name type="scientific">Colletotrichum paranaense</name>
    <dbReference type="NCBI Taxonomy" id="1914294"/>
    <lineage>
        <taxon>Eukaryota</taxon>
        <taxon>Fungi</taxon>
        <taxon>Dikarya</taxon>
        <taxon>Ascomycota</taxon>
        <taxon>Pezizomycotina</taxon>
        <taxon>Sordariomycetes</taxon>
        <taxon>Hypocreomycetidae</taxon>
        <taxon>Glomerellales</taxon>
        <taxon>Glomerellaceae</taxon>
        <taxon>Colletotrichum</taxon>
        <taxon>Colletotrichum acutatum species complex</taxon>
    </lineage>
</organism>
<feature type="transmembrane region" description="Helical" evidence="5">
    <location>
        <begin position="292"/>
        <end position="310"/>
    </location>
</feature>
<proteinExistence type="predicted"/>
<dbReference type="PANTHER" id="PTHR31465">
    <property type="entry name" value="PROTEIN RTA1-RELATED"/>
    <property type="match status" value="1"/>
</dbReference>
<name>A0ABQ9SIY6_9PEZI</name>
<keyword evidence="3 5" id="KW-1133">Transmembrane helix</keyword>
<dbReference type="RefSeq" id="XP_060348595.1">
    <property type="nucleotide sequence ID" value="XM_060492225.1"/>
</dbReference>
<evidence type="ECO:0000256" key="5">
    <source>
        <dbReference type="SAM" id="Phobius"/>
    </source>
</evidence>
<comment type="subcellular location">
    <subcellularLocation>
        <location evidence="1">Membrane</location>
        <topology evidence="1">Multi-pass membrane protein</topology>
    </subcellularLocation>
</comment>
<dbReference type="Pfam" id="PF04479">
    <property type="entry name" value="RTA1"/>
    <property type="match status" value="1"/>
</dbReference>
<evidence type="ECO:0000256" key="3">
    <source>
        <dbReference type="ARBA" id="ARBA00022989"/>
    </source>
</evidence>
<dbReference type="InterPro" id="IPR007568">
    <property type="entry name" value="RTA1"/>
</dbReference>
<comment type="caution">
    <text evidence="6">The sequence shown here is derived from an EMBL/GenBank/DDBJ whole genome shotgun (WGS) entry which is preliminary data.</text>
</comment>
<feature type="transmembrane region" description="Helical" evidence="5">
    <location>
        <begin position="322"/>
        <end position="340"/>
    </location>
</feature>
<evidence type="ECO:0000256" key="2">
    <source>
        <dbReference type="ARBA" id="ARBA00022692"/>
    </source>
</evidence>
<keyword evidence="4 5" id="KW-0472">Membrane</keyword>
<dbReference type="PANTHER" id="PTHR31465:SF1">
    <property type="entry name" value="PROTEIN RTA1-RELATED"/>
    <property type="match status" value="1"/>
</dbReference>
<evidence type="ECO:0000256" key="1">
    <source>
        <dbReference type="ARBA" id="ARBA00004141"/>
    </source>
</evidence>
<reference evidence="6 7" key="1">
    <citation type="submission" date="2016-10" db="EMBL/GenBank/DDBJ databases">
        <title>The genome sequence of Colletotrichum fioriniae PJ7.</title>
        <authorList>
            <person name="Baroncelli R."/>
        </authorList>
    </citation>
    <scope>NUCLEOTIDE SEQUENCE [LARGE SCALE GENOMIC DNA]</scope>
    <source>
        <strain evidence="6 7">IMI 384185</strain>
    </source>
</reference>
<feature type="transmembrane region" description="Helical" evidence="5">
    <location>
        <begin position="360"/>
        <end position="380"/>
    </location>
</feature>
<dbReference type="GeneID" id="85376124"/>
<keyword evidence="2 5" id="KW-0812">Transmembrane</keyword>
<feature type="non-terminal residue" evidence="6">
    <location>
        <position position="1"/>
    </location>
</feature>
<evidence type="ECO:0000313" key="6">
    <source>
        <dbReference type="EMBL" id="KAK1537843.1"/>
    </source>
</evidence>